<evidence type="ECO:0000256" key="3">
    <source>
        <dbReference type="ARBA" id="ARBA00022793"/>
    </source>
</evidence>
<dbReference type="PANTHER" id="PTHR43277">
    <property type="entry name" value="ARGININE DECARBOXYLASE"/>
    <property type="match status" value="1"/>
</dbReference>
<evidence type="ECO:0000313" key="8">
    <source>
        <dbReference type="Proteomes" id="UP000886883"/>
    </source>
</evidence>
<keyword evidence="5" id="KW-0456">Lyase</keyword>
<dbReference type="InterPro" id="IPR008286">
    <property type="entry name" value="Prn/Lys/Arg_de-COase_C"/>
</dbReference>
<comment type="cofactor">
    <cofactor evidence="1">
        <name>pyridoxal 5'-phosphate</name>
        <dbReference type="ChEBI" id="CHEBI:597326"/>
    </cofactor>
</comment>
<dbReference type="PANTHER" id="PTHR43277:SF4">
    <property type="entry name" value="ARGININE DECARBOXYLASE"/>
    <property type="match status" value="1"/>
</dbReference>
<name>A0A9D2MTB3_9FIRM</name>
<feature type="domain" description="Orn/Lys/Arg decarboxylases family 1 pyridoxal-P attachment site" evidence="6">
    <location>
        <begin position="227"/>
        <end position="241"/>
    </location>
</feature>
<dbReference type="Gene3D" id="3.90.100.10">
    <property type="entry name" value="Orn/Lys/Arg decarboxylase, C-terminal domain"/>
    <property type="match status" value="1"/>
</dbReference>
<evidence type="ECO:0000256" key="5">
    <source>
        <dbReference type="ARBA" id="ARBA00023239"/>
    </source>
</evidence>
<evidence type="ECO:0000256" key="1">
    <source>
        <dbReference type="ARBA" id="ARBA00001933"/>
    </source>
</evidence>
<dbReference type="InterPro" id="IPR052357">
    <property type="entry name" value="Orn_Lys_Arg_decarboxylase-I"/>
</dbReference>
<dbReference type="SUPFAM" id="SSF53383">
    <property type="entry name" value="PLP-dependent transferases"/>
    <property type="match status" value="1"/>
</dbReference>
<reference evidence="7" key="1">
    <citation type="journal article" date="2021" name="PeerJ">
        <title>Extensive microbial diversity within the chicken gut microbiome revealed by metagenomics and culture.</title>
        <authorList>
            <person name="Gilroy R."/>
            <person name="Ravi A."/>
            <person name="Getino M."/>
            <person name="Pursley I."/>
            <person name="Horton D.L."/>
            <person name="Alikhan N.F."/>
            <person name="Baker D."/>
            <person name="Gharbi K."/>
            <person name="Hall N."/>
            <person name="Watson M."/>
            <person name="Adriaenssens E.M."/>
            <person name="Foster-Nyarko E."/>
            <person name="Jarju S."/>
            <person name="Secka A."/>
            <person name="Antonio M."/>
            <person name="Oren A."/>
            <person name="Chaudhuri R.R."/>
            <person name="La Ragione R."/>
            <person name="Hildebrand F."/>
            <person name="Pallen M.J."/>
        </authorList>
    </citation>
    <scope>NUCLEOTIDE SEQUENCE</scope>
    <source>
        <strain evidence="7">USAMLcec3-2134</strain>
    </source>
</reference>
<dbReference type="Gene3D" id="3.40.640.10">
    <property type="entry name" value="Type I PLP-dependent aspartate aminotransferase-like (Major domain)"/>
    <property type="match status" value="1"/>
</dbReference>
<keyword evidence="4" id="KW-0663">Pyridoxal phosphate</keyword>
<evidence type="ECO:0000256" key="4">
    <source>
        <dbReference type="ARBA" id="ARBA00022898"/>
    </source>
</evidence>
<keyword evidence="7" id="KW-0032">Aminotransferase</keyword>
<dbReference type="Pfam" id="PF03711">
    <property type="entry name" value="OKR_DC_1_C"/>
    <property type="match status" value="1"/>
</dbReference>
<proteinExistence type="inferred from homology"/>
<dbReference type="Pfam" id="PF01276">
    <property type="entry name" value="OKR_DC_1"/>
    <property type="match status" value="1"/>
</dbReference>
<comment type="caution">
    <text evidence="7">The sequence shown here is derived from an EMBL/GenBank/DDBJ whole genome shotgun (WGS) entry which is preliminary data.</text>
</comment>
<gene>
    <name evidence="7" type="ORF">H9763_10060</name>
</gene>
<keyword evidence="7" id="KW-0808">Transferase</keyword>
<comment type="similarity">
    <text evidence="2">Belongs to the Orn/Lys/Arg decarboxylase class-I family.</text>
</comment>
<dbReference type="AlphaFoldDB" id="A0A9D2MTB3"/>
<dbReference type="Proteomes" id="UP000886883">
    <property type="component" value="Unassembled WGS sequence"/>
</dbReference>
<sequence>MKRERIRLDQNRAPIYEALETFRKMRVVPFDVPGHKRGRGNPELTAFLGSQCVGVDVNSMKPLDNLCHPVSVIREAEELAAAAFGAAHAFLMVGGTTSSVQSMILSACKRGDEIILPRNVHRSVINALVLCGAVPVYVNPEVDQRLGIALGMEREQMAKAIAEHPNAVAVLVNNPTYYGVCSDLRAIVRMAHNAGMLCLVDEAHGTHFYFGGGLPVSAMAAGADMAAVSMHKSGGSLTQSSLLLVGPEVHAGYVRQMINLTQTTSGSYLLMSSLDISRRNLALRGREVFHQVADMAEYARQEINAVGGYYAFGRELMNGNSVFDFDTTKLSVHTLDIGLAGIEVYDILRDEYDIQIEFGDIGNILAYLSIGDRPQELERLVSALAEIRRRYQKDGTGLLHQEYIDPTVVTSPQEAFYARKISLPLQESAGRVCSEFVMCYPPGIPILAPGERITPEILEHILYAKEKGCSMTGSEDPDLNSINVLE</sequence>
<reference evidence="7" key="2">
    <citation type="submission" date="2021-04" db="EMBL/GenBank/DDBJ databases">
        <authorList>
            <person name="Gilroy R."/>
        </authorList>
    </citation>
    <scope>NUCLEOTIDE SEQUENCE</scope>
    <source>
        <strain evidence="7">USAMLcec3-2134</strain>
    </source>
</reference>
<organism evidence="7 8">
    <name type="scientific">Candidatus Eisenbergiella merdigallinarum</name>
    <dbReference type="NCBI Taxonomy" id="2838552"/>
    <lineage>
        <taxon>Bacteria</taxon>
        <taxon>Bacillati</taxon>
        <taxon>Bacillota</taxon>
        <taxon>Clostridia</taxon>
        <taxon>Lachnospirales</taxon>
        <taxon>Lachnospiraceae</taxon>
        <taxon>Eisenbergiella</taxon>
    </lineage>
</organism>
<dbReference type="GO" id="GO:0008483">
    <property type="term" value="F:transaminase activity"/>
    <property type="evidence" value="ECO:0007669"/>
    <property type="project" value="UniProtKB-KW"/>
</dbReference>
<evidence type="ECO:0000256" key="2">
    <source>
        <dbReference type="ARBA" id="ARBA00010671"/>
    </source>
</evidence>
<dbReference type="EMBL" id="DWXE01000039">
    <property type="protein sequence ID" value="HJB91788.1"/>
    <property type="molecule type" value="Genomic_DNA"/>
</dbReference>
<dbReference type="InterPro" id="IPR015424">
    <property type="entry name" value="PyrdxlP-dep_Trfase"/>
</dbReference>
<accession>A0A9D2MTB3</accession>
<dbReference type="InterPro" id="IPR000310">
    <property type="entry name" value="Orn/Lys/Arg_deCO2ase_major_dom"/>
</dbReference>
<evidence type="ECO:0000313" key="7">
    <source>
        <dbReference type="EMBL" id="HJB91788.1"/>
    </source>
</evidence>
<dbReference type="PROSITE" id="PS00703">
    <property type="entry name" value="OKR_DC_1"/>
    <property type="match status" value="1"/>
</dbReference>
<protein>
    <submittedName>
        <fullName evidence="7">Aminotransferase class V-fold PLP-dependent enzyme</fullName>
    </submittedName>
</protein>
<dbReference type="InterPro" id="IPR015421">
    <property type="entry name" value="PyrdxlP-dep_Trfase_major"/>
</dbReference>
<keyword evidence="3" id="KW-0210">Decarboxylase</keyword>
<dbReference type="GO" id="GO:0016831">
    <property type="term" value="F:carboxy-lyase activity"/>
    <property type="evidence" value="ECO:0007669"/>
    <property type="project" value="UniProtKB-KW"/>
</dbReference>
<evidence type="ECO:0000259" key="6">
    <source>
        <dbReference type="PROSITE" id="PS00703"/>
    </source>
</evidence>